<dbReference type="RefSeq" id="WP_378974408.1">
    <property type="nucleotide sequence ID" value="NZ_JBHSWN010000001.1"/>
</dbReference>
<dbReference type="CDD" id="cd16441">
    <property type="entry name" value="beta_Kdo_transferase_KpsS"/>
    <property type="match status" value="1"/>
</dbReference>
<feature type="compositionally biased region" description="Polar residues" evidence="1">
    <location>
        <begin position="447"/>
        <end position="464"/>
    </location>
</feature>
<evidence type="ECO:0000256" key="1">
    <source>
        <dbReference type="SAM" id="MobiDB-lite"/>
    </source>
</evidence>
<evidence type="ECO:0000313" key="2">
    <source>
        <dbReference type="EMBL" id="MFC6792478.1"/>
    </source>
</evidence>
<sequence>MTAIPAPAPDAPTPHDAAVTRGAGRGGRQVFLFLQGPITPYFAHTADELEARGHRCLRVNLCVGDVLFWRRPGAINYRGRREKWPAFIADLIDREGVTDLMLLGEQRFYHKVAIAAAKARNLNVTVTDFGYLRPDWITLERDGMSGDSCFPREPEAVMALAENLPEPDLEPRFKDSFKTQIVWDIAYHMFSNWLWFLFPFYRSHQIYHPALVYLGTGLHILKAKFTAPRVDRFVAKLKADKTPYYVLPLQMENDFQLRAYSPYYDFKAPIHAVVASFAKNAPANSRLVIKAHPLDPAMRNWARIVRRSAAKHGVSGRVDFVDGGNLAIMLDASQGCITVNSTVGLWSMRVAVPTMTLGTAVYDIEGMTFQGPLDRFWTEARPPRPDSGTLSSERSWRISRSAASITARRALPLPFRRPRRGSISPRARGWKCATAPAATARRRTPWCPSTPSGCRTPEPSSSCLSAAATGGARPGTRPASSRPQRSARAA</sequence>
<feature type="region of interest" description="Disordered" evidence="1">
    <location>
        <begin position="416"/>
        <end position="490"/>
    </location>
</feature>
<dbReference type="EMBL" id="JBHSWN010000001">
    <property type="protein sequence ID" value="MFC6792478.1"/>
    <property type="molecule type" value="Genomic_DNA"/>
</dbReference>
<evidence type="ECO:0000313" key="3">
    <source>
        <dbReference type="Proteomes" id="UP001596292"/>
    </source>
</evidence>
<reference evidence="3" key="1">
    <citation type="journal article" date="2019" name="Int. J. Syst. Evol. Microbiol.">
        <title>The Global Catalogue of Microorganisms (GCM) 10K type strain sequencing project: providing services to taxonomists for standard genome sequencing and annotation.</title>
        <authorList>
            <consortium name="The Broad Institute Genomics Platform"/>
            <consortium name="The Broad Institute Genome Sequencing Center for Infectious Disease"/>
            <person name="Wu L."/>
            <person name="Ma J."/>
        </authorList>
    </citation>
    <scope>NUCLEOTIDE SEQUENCE [LARGE SCALE GENOMIC DNA]</scope>
    <source>
        <strain evidence="3">CCUG 48316</strain>
    </source>
</reference>
<dbReference type="InterPro" id="IPR007833">
    <property type="entry name" value="Capsule_polysaccharide_synth"/>
</dbReference>
<keyword evidence="3" id="KW-1185">Reference proteome</keyword>
<accession>A0ABW2BPT9</accession>
<dbReference type="Pfam" id="PF05159">
    <property type="entry name" value="Capsule_synth"/>
    <property type="match status" value="1"/>
</dbReference>
<proteinExistence type="predicted"/>
<comment type="caution">
    <text evidence="2">The sequence shown here is derived from an EMBL/GenBank/DDBJ whole genome shotgun (WGS) entry which is preliminary data.</text>
</comment>
<feature type="compositionally biased region" description="Low complexity" evidence="1">
    <location>
        <begin position="466"/>
        <end position="490"/>
    </location>
</feature>
<dbReference type="Proteomes" id="UP001596292">
    <property type="component" value="Unassembled WGS sequence"/>
</dbReference>
<name>A0ABW2BPT9_9HYPH</name>
<gene>
    <name evidence="2" type="ORF">ACFQE0_24710</name>
</gene>
<protein>
    <submittedName>
        <fullName evidence="2">Capsule biosynthesis protein</fullName>
    </submittedName>
</protein>
<organism evidence="2 3">
    <name type="scientific">Methylobacterium komagatae</name>
    <dbReference type="NCBI Taxonomy" id="374425"/>
    <lineage>
        <taxon>Bacteria</taxon>
        <taxon>Pseudomonadati</taxon>
        <taxon>Pseudomonadota</taxon>
        <taxon>Alphaproteobacteria</taxon>
        <taxon>Hyphomicrobiales</taxon>
        <taxon>Methylobacteriaceae</taxon>
        <taxon>Methylobacterium</taxon>
    </lineage>
</organism>